<sequence length="581" mass="62071">MSLGKKNKKALKPSIHFEVVAKHVMNTPETLVAESLQGLCYAHPHLRWMEKEKDIKTMASEQVTLISGGGSGHEPGYTGMVGKGGLAANVCGPLFASPSASQVMAAIEQVQSPHGTLVIVMNYTGDCLHFGLAVERARAKGIKVDLVAVGDDVSVGRSKGDKVGRRGMAATACVIKLAGALAARGASLESIHQHVMSAIDHSATLAVAFDHCHLPGSRSSARLGSDELELGMGIHNETGYLKTKMMPAKEMVGKMMRMLTDDQDLDRAYLQLEKGDSVVVLVNNLGGMPWVELNLVVKETVDWVLQQQLSLERVYVGSFVTSLNMPGFSISLLVVKDEEVLSLLDHKVALSGWPAAAARSFSVDIKEDQQTSPRLPPPVALQVVEPNLLEAVIRGAAHAVIQAEPEITYYDTVLGDGDCGQTLKTAASTILTRLPSYPLQSTPGTLLAMAETIESSVGGTSCAIYCIFLNALASGLLKKPSWVSAAQYALQALMTYTKARVGDRTLMDTLCPFIDGLSHHSLEEAVRLAQAGAERTRVMSARLGRSSYLSDEQVLAAHVPDAGAYGLAELLKGMAEAIKMF</sequence>
<dbReference type="SMART" id="SM01120">
    <property type="entry name" value="Dak2"/>
    <property type="match status" value="1"/>
</dbReference>
<proteinExistence type="inferred from homology"/>
<dbReference type="AlphaFoldDB" id="A0A9P6X2P2"/>
<keyword evidence="6" id="KW-0418">Kinase</keyword>
<dbReference type="OrthoDB" id="1724672at2759"/>
<feature type="binding site" evidence="12">
    <location>
        <position position="126"/>
    </location>
    <ligand>
        <name>substrate</name>
    </ligand>
</feature>
<comment type="similarity">
    <text evidence="3">Belongs to the dihydroxyacetone kinase (DAK) family.</text>
</comment>
<evidence type="ECO:0000256" key="9">
    <source>
        <dbReference type="ARBA" id="ARBA00047974"/>
    </source>
</evidence>
<evidence type="ECO:0000256" key="6">
    <source>
        <dbReference type="ARBA" id="ARBA00022777"/>
    </source>
</evidence>
<evidence type="ECO:0000256" key="2">
    <source>
        <dbReference type="ARBA" id="ARBA00004778"/>
    </source>
</evidence>
<dbReference type="FunFam" id="3.40.50.10440:FF:000001">
    <property type="entry name" value="Dihydroxyacetone kinase, DhaK subunit"/>
    <property type="match status" value="1"/>
</dbReference>
<dbReference type="SUPFAM" id="SSF82549">
    <property type="entry name" value="DAK1/DegV-like"/>
    <property type="match status" value="1"/>
</dbReference>
<dbReference type="Pfam" id="PF02734">
    <property type="entry name" value="Dak2"/>
    <property type="match status" value="1"/>
</dbReference>
<dbReference type="GO" id="GO:0005524">
    <property type="term" value="F:ATP binding"/>
    <property type="evidence" value="ECO:0007669"/>
    <property type="project" value="UniProtKB-KW"/>
</dbReference>
<dbReference type="PROSITE" id="PS51481">
    <property type="entry name" value="DHAK"/>
    <property type="match status" value="1"/>
</dbReference>
<comment type="function">
    <text evidence="1">Catalyzes both the phosphorylation of dihydroxyacetone and of glyceraldehyde.</text>
</comment>
<feature type="active site" description="Tele-hemiaminal-histidine intermediate" evidence="11">
    <location>
        <position position="235"/>
    </location>
</feature>
<keyword evidence="7" id="KW-0319">Glycerol metabolism</keyword>
<evidence type="ECO:0000256" key="4">
    <source>
        <dbReference type="ARBA" id="ARBA00022679"/>
    </source>
</evidence>
<dbReference type="InterPro" id="IPR050861">
    <property type="entry name" value="Dihydroxyacetone_Kinase"/>
</dbReference>
<comment type="catalytic activity">
    <reaction evidence="10">
        <text>dihydroxyacetone + ATP = dihydroxyacetone phosphate + ADP + H(+)</text>
        <dbReference type="Rhea" id="RHEA:15773"/>
        <dbReference type="ChEBI" id="CHEBI:15378"/>
        <dbReference type="ChEBI" id="CHEBI:16016"/>
        <dbReference type="ChEBI" id="CHEBI:30616"/>
        <dbReference type="ChEBI" id="CHEBI:57642"/>
        <dbReference type="ChEBI" id="CHEBI:456216"/>
        <dbReference type="EC" id="2.7.1.29"/>
    </reaction>
</comment>
<dbReference type="Gene3D" id="3.30.1180.20">
    <property type="entry name" value="Dihydroxyacetone kinase, domain 2"/>
    <property type="match status" value="1"/>
</dbReference>
<dbReference type="NCBIfam" id="TIGR02361">
    <property type="entry name" value="dak_ATP"/>
    <property type="match status" value="1"/>
</dbReference>
<comment type="caution">
    <text evidence="15">The sequence shown here is derived from an EMBL/GenBank/DDBJ whole genome shotgun (WGS) entry which is preliminary data.</text>
</comment>
<evidence type="ECO:0000313" key="16">
    <source>
        <dbReference type="Proteomes" id="UP000716291"/>
    </source>
</evidence>
<dbReference type="InterPro" id="IPR036117">
    <property type="entry name" value="DhaL_dom_sf"/>
</dbReference>
<dbReference type="InterPro" id="IPR012734">
    <property type="entry name" value="DhaK_ATP"/>
</dbReference>
<evidence type="ECO:0000259" key="13">
    <source>
        <dbReference type="PROSITE" id="PS51480"/>
    </source>
</evidence>
<dbReference type="FunFam" id="1.25.40.340:FF:000001">
    <property type="entry name" value="Dihydroxyacetone kinase 1"/>
    <property type="match status" value="1"/>
</dbReference>
<reference evidence="15" key="1">
    <citation type="journal article" date="2020" name="Microb. Genom.">
        <title>Genetic diversity of clinical and environmental Mucorales isolates obtained from an investigation of mucormycosis cases among solid organ transplant recipients.</title>
        <authorList>
            <person name="Nguyen M.H."/>
            <person name="Kaul D."/>
            <person name="Muto C."/>
            <person name="Cheng S.J."/>
            <person name="Richter R.A."/>
            <person name="Bruno V.M."/>
            <person name="Liu G."/>
            <person name="Beyhan S."/>
            <person name="Sundermann A.J."/>
            <person name="Mounaud S."/>
            <person name="Pasculle A.W."/>
            <person name="Nierman W.C."/>
            <person name="Driscoll E."/>
            <person name="Cumbie R."/>
            <person name="Clancy C.J."/>
            <person name="Dupont C.L."/>
        </authorList>
    </citation>
    <scope>NUCLEOTIDE SEQUENCE</scope>
    <source>
        <strain evidence="15">GL11</strain>
    </source>
</reference>
<evidence type="ECO:0000256" key="12">
    <source>
        <dbReference type="PIRSR" id="PIRSR612734-2"/>
    </source>
</evidence>
<keyword evidence="4" id="KW-0808">Transferase</keyword>
<feature type="domain" description="DhaK" evidence="14">
    <location>
        <begin position="27"/>
        <end position="353"/>
    </location>
</feature>
<comment type="catalytic activity">
    <reaction evidence="9">
        <text>D-glyceraldehyde + ATP = D-glyceraldehyde 3-phosphate + ADP + H(+)</text>
        <dbReference type="Rhea" id="RHEA:13941"/>
        <dbReference type="ChEBI" id="CHEBI:15378"/>
        <dbReference type="ChEBI" id="CHEBI:17378"/>
        <dbReference type="ChEBI" id="CHEBI:30616"/>
        <dbReference type="ChEBI" id="CHEBI:59776"/>
        <dbReference type="ChEBI" id="CHEBI:456216"/>
        <dbReference type="EC" id="2.7.1.28"/>
    </reaction>
</comment>
<dbReference type="EMBL" id="JAANQT010001776">
    <property type="protein sequence ID" value="KAG1303996.1"/>
    <property type="molecule type" value="Genomic_DNA"/>
</dbReference>
<dbReference type="Gene3D" id="1.25.40.340">
    <property type="match status" value="1"/>
</dbReference>
<dbReference type="SUPFAM" id="SSF101473">
    <property type="entry name" value="DhaL-like"/>
    <property type="match status" value="1"/>
</dbReference>
<dbReference type="GO" id="GO:0004371">
    <property type="term" value="F:glycerone kinase activity"/>
    <property type="evidence" value="ECO:0007669"/>
    <property type="project" value="UniProtKB-EC"/>
</dbReference>
<comment type="pathway">
    <text evidence="2">Polyol metabolism; glycerol fermentation; glycerone phosphate from glycerol (oxidative route): step 2/2.</text>
</comment>
<name>A0A9P6X2P2_RHIOR</name>
<dbReference type="GO" id="GO:0005829">
    <property type="term" value="C:cytosol"/>
    <property type="evidence" value="ECO:0007669"/>
    <property type="project" value="TreeGrafter"/>
</dbReference>
<evidence type="ECO:0000256" key="1">
    <source>
        <dbReference type="ARBA" id="ARBA00003264"/>
    </source>
</evidence>
<feature type="domain" description="DhaL" evidence="13">
    <location>
        <begin position="387"/>
        <end position="576"/>
    </location>
</feature>
<dbReference type="Pfam" id="PF02733">
    <property type="entry name" value="Dak1"/>
    <property type="match status" value="1"/>
</dbReference>
<keyword evidence="5" id="KW-0547">Nucleotide-binding</keyword>
<evidence type="ECO:0000256" key="7">
    <source>
        <dbReference type="ARBA" id="ARBA00022798"/>
    </source>
</evidence>
<protein>
    <recommendedName>
        <fullName evidence="17">Dihydroxyacetone kinase</fullName>
    </recommendedName>
</protein>
<evidence type="ECO:0000256" key="11">
    <source>
        <dbReference type="PIRSR" id="PIRSR612734-1"/>
    </source>
</evidence>
<dbReference type="PROSITE" id="PS51480">
    <property type="entry name" value="DHAL"/>
    <property type="match status" value="1"/>
</dbReference>
<dbReference type="InterPro" id="IPR004006">
    <property type="entry name" value="DhaK_dom"/>
</dbReference>
<accession>A0A9P6X2P2</accession>
<keyword evidence="8" id="KW-0067">ATP-binding</keyword>
<dbReference type="PANTHER" id="PTHR28629">
    <property type="entry name" value="TRIOKINASE/FMN CYCLASE"/>
    <property type="match status" value="1"/>
</dbReference>
<evidence type="ECO:0000256" key="5">
    <source>
        <dbReference type="ARBA" id="ARBA00022741"/>
    </source>
</evidence>
<evidence type="ECO:0008006" key="17">
    <source>
        <dbReference type="Google" id="ProtNLM"/>
    </source>
</evidence>
<dbReference type="GO" id="GO:0050354">
    <property type="term" value="F:triokinase activity"/>
    <property type="evidence" value="ECO:0007669"/>
    <property type="project" value="UniProtKB-EC"/>
</dbReference>
<keyword evidence="16" id="KW-1185">Reference proteome</keyword>
<evidence type="ECO:0000259" key="14">
    <source>
        <dbReference type="PROSITE" id="PS51481"/>
    </source>
</evidence>
<dbReference type="Gene3D" id="3.40.50.10440">
    <property type="entry name" value="Dihydroxyacetone kinase, domain 1"/>
    <property type="match status" value="1"/>
</dbReference>
<feature type="binding site" evidence="12">
    <location>
        <begin position="70"/>
        <end position="73"/>
    </location>
    <ligand>
        <name>substrate</name>
    </ligand>
</feature>
<organism evidence="15 16">
    <name type="scientific">Rhizopus oryzae</name>
    <name type="common">Mucormycosis agent</name>
    <name type="synonym">Rhizopus arrhizus var. delemar</name>
    <dbReference type="NCBI Taxonomy" id="64495"/>
    <lineage>
        <taxon>Eukaryota</taxon>
        <taxon>Fungi</taxon>
        <taxon>Fungi incertae sedis</taxon>
        <taxon>Mucoromycota</taxon>
        <taxon>Mucoromycotina</taxon>
        <taxon>Mucoromycetes</taxon>
        <taxon>Mucorales</taxon>
        <taxon>Mucorineae</taxon>
        <taxon>Rhizopodaceae</taxon>
        <taxon>Rhizopus</taxon>
    </lineage>
</organism>
<dbReference type="GO" id="GO:0019563">
    <property type="term" value="P:glycerol catabolic process"/>
    <property type="evidence" value="ECO:0007669"/>
    <property type="project" value="TreeGrafter"/>
</dbReference>
<dbReference type="PANTHER" id="PTHR28629:SF4">
    <property type="entry name" value="TRIOKINASE_FMN CYCLASE"/>
    <property type="match status" value="1"/>
</dbReference>
<evidence type="ECO:0000256" key="10">
    <source>
        <dbReference type="ARBA" id="ARBA00048898"/>
    </source>
</evidence>
<evidence type="ECO:0000256" key="3">
    <source>
        <dbReference type="ARBA" id="ARBA00008757"/>
    </source>
</evidence>
<evidence type="ECO:0000313" key="15">
    <source>
        <dbReference type="EMBL" id="KAG1303996.1"/>
    </source>
</evidence>
<dbReference type="InterPro" id="IPR004007">
    <property type="entry name" value="DhaL_dom"/>
</dbReference>
<dbReference type="FunFam" id="3.30.1180.20:FF:000001">
    <property type="entry name" value="Dihydroxyacetone kinase 1"/>
    <property type="match status" value="1"/>
</dbReference>
<dbReference type="Proteomes" id="UP000716291">
    <property type="component" value="Unassembled WGS sequence"/>
</dbReference>
<evidence type="ECO:0000256" key="8">
    <source>
        <dbReference type="ARBA" id="ARBA00022840"/>
    </source>
</evidence>
<gene>
    <name evidence="15" type="ORF">G6F64_009589</name>
</gene>